<evidence type="ECO:0000256" key="2">
    <source>
        <dbReference type="ARBA" id="ARBA00005563"/>
    </source>
</evidence>
<sequence length="310" mass="34036">MKFKAAFTDRGVNILEKRFVPAFEKIGKTCHVYLTRDHVILLHNVLNSDGVQAIAQLAKDAIFDDYRISSQNNDCIAFQVDLSLLLRALRSSVAMDGDKLQVKLVKKRASLTEKSMPFLTFESKGYRSAILQDVPISPPLSRADVADLQAALDAVQDLPPTLVGLPDLVALQALVERLKAVGEVLDVGLTQAGDLFLRVITAFVSIGTQFRHLRVLGIRGAAAPVDDTVEGSARLQRALEQGEASVVKVNMKHFVRSLQCHLTKPDACYCGVAPGNACLLMMFQYFAPGTRLTDDSISLQYRLPVLEQDD</sequence>
<protein>
    <recommendedName>
        <fullName evidence="4">Checkpoint protein</fullName>
    </recommendedName>
</protein>
<dbReference type="Pfam" id="PF04005">
    <property type="entry name" value="Hus1"/>
    <property type="match status" value="1"/>
</dbReference>
<evidence type="ECO:0000313" key="5">
    <source>
        <dbReference type="EMBL" id="GAQ86340.1"/>
    </source>
</evidence>
<dbReference type="GO" id="GO:0030896">
    <property type="term" value="C:checkpoint clamp complex"/>
    <property type="evidence" value="ECO:0000318"/>
    <property type="project" value="GO_Central"/>
</dbReference>
<keyword evidence="6" id="KW-1185">Reference proteome</keyword>
<dbReference type="Gene3D" id="3.70.10.10">
    <property type="match status" value="1"/>
</dbReference>
<dbReference type="GO" id="GO:0033314">
    <property type="term" value="P:mitotic DNA replication checkpoint signaling"/>
    <property type="evidence" value="ECO:0000318"/>
    <property type="project" value="GO_Central"/>
</dbReference>
<dbReference type="GO" id="GO:0035861">
    <property type="term" value="C:site of double-strand break"/>
    <property type="evidence" value="ECO:0000318"/>
    <property type="project" value="GO_Central"/>
</dbReference>
<dbReference type="OMA" id="GKICHLY"/>
<organism evidence="5 6">
    <name type="scientific">Klebsormidium nitens</name>
    <name type="common">Green alga</name>
    <name type="synonym">Ulothrix nitens</name>
    <dbReference type="NCBI Taxonomy" id="105231"/>
    <lineage>
        <taxon>Eukaryota</taxon>
        <taxon>Viridiplantae</taxon>
        <taxon>Streptophyta</taxon>
        <taxon>Klebsormidiophyceae</taxon>
        <taxon>Klebsormidiales</taxon>
        <taxon>Klebsormidiaceae</taxon>
        <taxon>Klebsormidium</taxon>
    </lineage>
</organism>
<dbReference type="InterPro" id="IPR007150">
    <property type="entry name" value="HUS1/Mec3"/>
</dbReference>
<dbReference type="PANTHER" id="PTHR12900">
    <property type="entry name" value="MITOTIC AND DNA DAMAGE CHECKPOINT PROTEIN HUS1"/>
    <property type="match status" value="1"/>
</dbReference>
<name>A0A1Y1I5V7_KLENI</name>
<evidence type="ECO:0000313" key="6">
    <source>
        <dbReference type="Proteomes" id="UP000054558"/>
    </source>
</evidence>
<dbReference type="EMBL" id="DF237232">
    <property type="protein sequence ID" value="GAQ86340.1"/>
    <property type="molecule type" value="Genomic_DNA"/>
</dbReference>
<evidence type="ECO:0000256" key="3">
    <source>
        <dbReference type="ARBA" id="ARBA00023242"/>
    </source>
</evidence>
<dbReference type="OrthoDB" id="337750at2759"/>
<dbReference type="PIRSF" id="PIRSF011312">
    <property type="entry name" value="Cell_cycle_HUS1"/>
    <property type="match status" value="1"/>
</dbReference>
<accession>A0A1Y1I5V7</accession>
<proteinExistence type="inferred from homology"/>
<dbReference type="STRING" id="105231.A0A1Y1I5V7"/>
<comment type="similarity">
    <text evidence="2 4">Belongs to the HUS1 family.</text>
</comment>
<evidence type="ECO:0000256" key="1">
    <source>
        <dbReference type="ARBA" id="ARBA00004123"/>
    </source>
</evidence>
<dbReference type="GO" id="GO:0000723">
    <property type="term" value="P:telomere maintenance"/>
    <property type="evidence" value="ECO:0000318"/>
    <property type="project" value="GO_Central"/>
</dbReference>
<dbReference type="PANTHER" id="PTHR12900:SF0">
    <property type="entry name" value="CHECKPOINT PROTEIN"/>
    <property type="match status" value="1"/>
</dbReference>
<dbReference type="Proteomes" id="UP000054558">
    <property type="component" value="Unassembled WGS sequence"/>
</dbReference>
<dbReference type="GO" id="GO:0000724">
    <property type="term" value="P:double-strand break repair via homologous recombination"/>
    <property type="evidence" value="ECO:0000318"/>
    <property type="project" value="GO_Central"/>
</dbReference>
<evidence type="ECO:0000256" key="4">
    <source>
        <dbReference type="PIRNR" id="PIRNR011312"/>
    </source>
</evidence>
<dbReference type="GO" id="GO:0031573">
    <property type="term" value="P:mitotic intra-S DNA damage checkpoint signaling"/>
    <property type="evidence" value="ECO:0000318"/>
    <property type="project" value="GO_Central"/>
</dbReference>
<dbReference type="AlphaFoldDB" id="A0A1Y1I5V7"/>
<keyword evidence="3" id="KW-0539">Nucleus</keyword>
<gene>
    <name evidence="5" type="ORF">KFL_002830170</name>
</gene>
<dbReference type="InterPro" id="IPR016580">
    <property type="entry name" value="HUS1"/>
</dbReference>
<dbReference type="GO" id="GO:0044778">
    <property type="term" value="P:meiotic DNA integrity checkpoint signaling"/>
    <property type="evidence" value="ECO:0000318"/>
    <property type="project" value="GO_Central"/>
</dbReference>
<dbReference type="GO" id="GO:0006289">
    <property type="term" value="P:nucleotide-excision repair"/>
    <property type="evidence" value="ECO:0000318"/>
    <property type="project" value="GO_Central"/>
</dbReference>
<comment type="subcellular location">
    <subcellularLocation>
        <location evidence="1">Nucleus</location>
    </subcellularLocation>
</comment>
<reference evidence="5 6" key="1">
    <citation type="journal article" date="2014" name="Nat. Commun.">
        <title>Klebsormidium flaccidum genome reveals primary factors for plant terrestrial adaptation.</title>
        <authorList>
            <person name="Hori K."/>
            <person name="Maruyama F."/>
            <person name="Fujisawa T."/>
            <person name="Togashi T."/>
            <person name="Yamamoto N."/>
            <person name="Seo M."/>
            <person name="Sato S."/>
            <person name="Yamada T."/>
            <person name="Mori H."/>
            <person name="Tajima N."/>
            <person name="Moriyama T."/>
            <person name="Ikeuchi M."/>
            <person name="Watanabe M."/>
            <person name="Wada H."/>
            <person name="Kobayashi K."/>
            <person name="Saito M."/>
            <person name="Masuda T."/>
            <person name="Sasaki-Sekimoto Y."/>
            <person name="Mashiguchi K."/>
            <person name="Awai K."/>
            <person name="Shimojima M."/>
            <person name="Masuda S."/>
            <person name="Iwai M."/>
            <person name="Nobusawa T."/>
            <person name="Narise T."/>
            <person name="Kondo S."/>
            <person name="Saito H."/>
            <person name="Sato R."/>
            <person name="Murakawa M."/>
            <person name="Ihara Y."/>
            <person name="Oshima-Yamada Y."/>
            <person name="Ohtaka K."/>
            <person name="Satoh M."/>
            <person name="Sonobe K."/>
            <person name="Ishii M."/>
            <person name="Ohtani R."/>
            <person name="Kanamori-Sato M."/>
            <person name="Honoki R."/>
            <person name="Miyazaki D."/>
            <person name="Mochizuki H."/>
            <person name="Umetsu J."/>
            <person name="Higashi K."/>
            <person name="Shibata D."/>
            <person name="Kamiya Y."/>
            <person name="Sato N."/>
            <person name="Nakamura Y."/>
            <person name="Tabata S."/>
            <person name="Ida S."/>
            <person name="Kurokawa K."/>
            <person name="Ohta H."/>
        </authorList>
    </citation>
    <scope>NUCLEOTIDE SEQUENCE [LARGE SCALE GENOMIC DNA]</scope>
    <source>
        <strain evidence="5 6">NIES-2285</strain>
    </source>
</reference>
<dbReference type="GO" id="GO:0005730">
    <property type="term" value="C:nucleolus"/>
    <property type="evidence" value="ECO:0007669"/>
    <property type="project" value="InterPro"/>
</dbReference>